<dbReference type="InterPro" id="IPR017853">
    <property type="entry name" value="GH"/>
</dbReference>
<gene>
    <name evidence="13" type="ORF">LTR09_003193</name>
</gene>
<keyword evidence="9" id="KW-0808">Transferase</keyword>
<accession>A0AAJ0GEG7</accession>
<keyword evidence="7" id="KW-0325">Glycoprotein</keyword>
<protein>
    <recommendedName>
        <fullName evidence="9">1,3-beta-glucanosyltransferase</fullName>
        <ecNumber evidence="9">2.4.1.-</ecNumber>
    </recommendedName>
</protein>
<keyword evidence="6" id="KW-1015">Disulfide bond</keyword>
<dbReference type="Pfam" id="PF07983">
    <property type="entry name" value="X8"/>
    <property type="match status" value="1"/>
</dbReference>
<dbReference type="AlphaFoldDB" id="A0AAJ0GEG7"/>
<keyword evidence="3 9" id="KW-0336">GPI-anchor</keyword>
<organism evidence="13 14">
    <name type="scientific">Extremus antarcticus</name>
    <dbReference type="NCBI Taxonomy" id="702011"/>
    <lineage>
        <taxon>Eukaryota</taxon>
        <taxon>Fungi</taxon>
        <taxon>Dikarya</taxon>
        <taxon>Ascomycota</taxon>
        <taxon>Pezizomycotina</taxon>
        <taxon>Dothideomycetes</taxon>
        <taxon>Dothideomycetidae</taxon>
        <taxon>Mycosphaerellales</taxon>
        <taxon>Extremaceae</taxon>
        <taxon>Extremus</taxon>
    </lineage>
</organism>
<keyword evidence="14" id="KW-1185">Reference proteome</keyword>
<dbReference type="GO" id="GO:0042124">
    <property type="term" value="F:1,3-beta-glucanosyltransferase activity"/>
    <property type="evidence" value="ECO:0007669"/>
    <property type="project" value="TreeGrafter"/>
</dbReference>
<evidence type="ECO:0000256" key="5">
    <source>
        <dbReference type="ARBA" id="ARBA00023136"/>
    </source>
</evidence>
<comment type="subcellular location">
    <subcellularLocation>
        <location evidence="1 9">Cell membrane</location>
        <topology evidence="1 9">Lipid-anchor</topology>
        <topology evidence="1 9">GPI-anchor</topology>
    </subcellularLocation>
</comment>
<reference evidence="13" key="1">
    <citation type="submission" date="2023-04" db="EMBL/GenBank/DDBJ databases">
        <title>Black Yeasts Isolated from many extreme environments.</title>
        <authorList>
            <person name="Coleine C."/>
            <person name="Stajich J.E."/>
            <person name="Selbmann L."/>
        </authorList>
    </citation>
    <scope>NUCLEOTIDE SEQUENCE</scope>
    <source>
        <strain evidence="13">CCFEE 5312</strain>
    </source>
</reference>
<keyword evidence="11" id="KW-0812">Transmembrane</keyword>
<evidence type="ECO:0000256" key="1">
    <source>
        <dbReference type="ARBA" id="ARBA00004609"/>
    </source>
</evidence>
<evidence type="ECO:0000256" key="9">
    <source>
        <dbReference type="RuleBase" id="RU361209"/>
    </source>
</evidence>
<keyword evidence="4 9" id="KW-0732">Signal</keyword>
<feature type="domain" description="X8" evidence="12">
    <location>
        <begin position="387"/>
        <end position="476"/>
    </location>
</feature>
<dbReference type="InterPro" id="IPR012946">
    <property type="entry name" value="X8"/>
</dbReference>
<feature type="signal peptide" evidence="9">
    <location>
        <begin position="1"/>
        <end position="27"/>
    </location>
</feature>
<dbReference type="Gene3D" id="1.20.58.1040">
    <property type="match status" value="1"/>
</dbReference>
<dbReference type="Pfam" id="PF03198">
    <property type="entry name" value="Glyco_hydro_72"/>
    <property type="match status" value="1"/>
</dbReference>
<evidence type="ECO:0000256" key="8">
    <source>
        <dbReference type="ARBA" id="ARBA00023288"/>
    </source>
</evidence>
<feature type="region of interest" description="Disordered" evidence="10">
    <location>
        <begin position="483"/>
        <end position="503"/>
    </location>
</feature>
<name>A0AAJ0GEG7_9PEZI</name>
<dbReference type="PANTHER" id="PTHR31468">
    <property type="entry name" value="1,3-BETA-GLUCANOSYLTRANSFERASE GAS1"/>
    <property type="match status" value="1"/>
</dbReference>
<dbReference type="InterPro" id="IPR004886">
    <property type="entry name" value="Glucanosyltransferase"/>
</dbReference>
<evidence type="ECO:0000259" key="12">
    <source>
        <dbReference type="SMART" id="SM00768"/>
    </source>
</evidence>
<evidence type="ECO:0000256" key="4">
    <source>
        <dbReference type="ARBA" id="ARBA00022729"/>
    </source>
</evidence>
<feature type="compositionally biased region" description="Low complexity" evidence="10">
    <location>
        <begin position="488"/>
        <end position="503"/>
    </location>
</feature>
<keyword evidence="11" id="KW-1133">Transmembrane helix</keyword>
<feature type="transmembrane region" description="Helical" evidence="11">
    <location>
        <begin position="524"/>
        <end position="543"/>
    </location>
</feature>
<proteinExistence type="inferred from homology"/>
<dbReference type="SMART" id="SM00768">
    <property type="entry name" value="X8"/>
    <property type="match status" value="1"/>
</dbReference>
<keyword evidence="8 9" id="KW-0449">Lipoprotein</keyword>
<dbReference type="EC" id="2.4.1.-" evidence="9"/>
<dbReference type="Proteomes" id="UP001271007">
    <property type="component" value="Unassembled WGS sequence"/>
</dbReference>
<evidence type="ECO:0000256" key="11">
    <source>
        <dbReference type="SAM" id="Phobius"/>
    </source>
</evidence>
<evidence type="ECO:0000313" key="14">
    <source>
        <dbReference type="Proteomes" id="UP001271007"/>
    </source>
</evidence>
<dbReference type="PANTHER" id="PTHR31468:SF2">
    <property type="entry name" value="1,3-BETA-GLUCANOSYLTRANSFERASE GAS1"/>
    <property type="match status" value="1"/>
</dbReference>
<dbReference type="GO" id="GO:0071970">
    <property type="term" value="P:fungal-type cell wall (1-&gt;3)-beta-D-glucan biosynthetic process"/>
    <property type="evidence" value="ECO:0007669"/>
    <property type="project" value="TreeGrafter"/>
</dbReference>
<dbReference type="GO" id="GO:0031505">
    <property type="term" value="P:fungal-type cell wall organization"/>
    <property type="evidence" value="ECO:0007669"/>
    <property type="project" value="TreeGrafter"/>
</dbReference>
<dbReference type="GO" id="GO:0005886">
    <property type="term" value="C:plasma membrane"/>
    <property type="evidence" value="ECO:0007669"/>
    <property type="project" value="UniProtKB-SubCell"/>
</dbReference>
<dbReference type="EMBL" id="JAWDJX010000007">
    <property type="protein sequence ID" value="KAK3055959.1"/>
    <property type="molecule type" value="Genomic_DNA"/>
</dbReference>
<evidence type="ECO:0000313" key="13">
    <source>
        <dbReference type="EMBL" id="KAK3055959.1"/>
    </source>
</evidence>
<evidence type="ECO:0000256" key="7">
    <source>
        <dbReference type="ARBA" id="ARBA00023180"/>
    </source>
</evidence>
<comment type="similarity">
    <text evidence="2 9">Belongs to the glycosyl hydrolase 72 family.</text>
</comment>
<dbReference type="GO" id="GO:0098552">
    <property type="term" value="C:side of membrane"/>
    <property type="evidence" value="ECO:0007669"/>
    <property type="project" value="UniProtKB-KW"/>
</dbReference>
<evidence type="ECO:0000256" key="10">
    <source>
        <dbReference type="SAM" id="MobiDB-lite"/>
    </source>
</evidence>
<feature type="chain" id="PRO_5042317782" description="1,3-beta-glucanosyltransferase" evidence="9">
    <location>
        <begin position="28"/>
        <end position="544"/>
    </location>
</feature>
<comment type="caution">
    <text evidence="13">The sequence shown here is derived from an EMBL/GenBank/DDBJ whole genome shotgun (WGS) entry which is preliminary data.</text>
</comment>
<keyword evidence="5 9" id="KW-0472">Membrane</keyword>
<dbReference type="Gene3D" id="3.20.20.80">
    <property type="entry name" value="Glycosidases"/>
    <property type="match status" value="1"/>
</dbReference>
<evidence type="ECO:0000256" key="2">
    <source>
        <dbReference type="ARBA" id="ARBA00007528"/>
    </source>
</evidence>
<evidence type="ECO:0000256" key="3">
    <source>
        <dbReference type="ARBA" id="ARBA00022622"/>
    </source>
</evidence>
<dbReference type="FunFam" id="3.20.20.80:FF:000038">
    <property type="entry name" value="1,3-beta-glucanosyltransferase"/>
    <property type="match status" value="1"/>
</dbReference>
<dbReference type="SUPFAM" id="SSF51445">
    <property type="entry name" value="(Trans)glycosidases"/>
    <property type="match status" value="1"/>
</dbReference>
<evidence type="ECO:0000256" key="6">
    <source>
        <dbReference type="ARBA" id="ARBA00023157"/>
    </source>
</evidence>
<sequence>MRSFGVASVAAGLIATASLFVSSNAQGADPIVIKGSKFFYKTNGTQFYIKGVAYQQSFTGATAVKGTSNNADYNDPLADPSGCKRDIPYLKQLETNTIRVYAVNPDSNHDECMSMLAAAGIYVIADLSAPSNSIDSNDPHWDDDLYARYASVIDAMQGYTNVLGFFAGNEVATQPNTTASAAFVKAAARDMKSYISQKGYRTIGVGYAANDNQYIRTSLAEYFNCGDVADAIDFYGYNVYSWCGQSSYTSSGYDIRTEQFKTYSIPAFFAEYGCNTAGTRPFTEVAALYGPQMSPVWSGGIVYMYFQEANDYGLVSVNGNSVSTLADFNNYKTQIAKVSPTGVQMDSYSPSNSAASCPSVGGNWHAASTPLPPSPNKQLCDCMTQSLSCVVSPSTGSSNYQDLFGYVCKNDPKGCGGFQANGEKGTYGAYSMCDPAEQLSFAFDQYYKSQGKASTACDFKGAAKVQTPKNSGNCKALLAQAGKGGSGTVTSSPSGTGSSSGSGSASSTTGAAAALSVPSVQNGILPMAFIVVVAMLSGPLMLLL</sequence>
<comment type="function">
    <text evidence="9">Splits internally a 1,3-beta-glucan molecule and transfers the newly generated reducing end (the donor) to the non-reducing end of another 1,3-beta-glucan molecule (the acceptor) forming a 1,3-beta linkage, resulting in the elongation of 1,3-beta-glucan chains in the cell wall.</text>
</comment>